<evidence type="ECO:0000256" key="1">
    <source>
        <dbReference type="SAM" id="MobiDB-lite"/>
    </source>
</evidence>
<accession>A0A1H1UR74</accession>
<dbReference type="STRING" id="546871.SAMN04488543_2303"/>
<sequence>MPPTGPRRRPSPVAVATPDDPLPGRPASGRDPDPLTR</sequence>
<dbReference type="AlphaFoldDB" id="A0A1H1UR74"/>
<name>A0A1H1UR74_9ACTN</name>
<feature type="region of interest" description="Disordered" evidence="1">
    <location>
        <begin position="1"/>
        <end position="37"/>
    </location>
</feature>
<dbReference type="EMBL" id="LT629749">
    <property type="protein sequence ID" value="SDS74359.1"/>
    <property type="molecule type" value="Genomic_DNA"/>
</dbReference>
<evidence type="ECO:0000313" key="2">
    <source>
        <dbReference type="EMBL" id="SDS74359.1"/>
    </source>
</evidence>
<organism evidence="2 3">
    <name type="scientific">Friedmanniella luteola</name>
    <dbReference type="NCBI Taxonomy" id="546871"/>
    <lineage>
        <taxon>Bacteria</taxon>
        <taxon>Bacillati</taxon>
        <taxon>Actinomycetota</taxon>
        <taxon>Actinomycetes</taxon>
        <taxon>Propionibacteriales</taxon>
        <taxon>Nocardioidaceae</taxon>
        <taxon>Friedmanniella</taxon>
    </lineage>
</organism>
<dbReference type="Proteomes" id="UP000199092">
    <property type="component" value="Chromosome I"/>
</dbReference>
<feature type="compositionally biased region" description="Basic and acidic residues" evidence="1">
    <location>
        <begin position="28"/>
        <end position="37"/>
    </location>
</feature>
<gene>
    <name evidence="2" type="ORF">SAMN04488543_2303</name>
</gene>
<feature type="compositionally biased region" description="Basic residues" evidence="1">
    <location>
        <begin position="1"/>
        <end position="10"/>
    </location>
</feature>
<proteinExistence type="predicted"/>
<evidence type="ECO:0000313" key="3">
    <source>
        <dbReference type="Proteomes" id="UP000199092"/>
    </source>
</evidence>
<keyword evidence="3" id="KW-1185">Reference proteome</keyword>
<protein>
    <submittedName>
        <fullName evidence="2">Uncharacterized protein</fullName>
    </submittedName>
</protein>
<reference evidence="2 3" key="1">
    <citation type="submission" date="2016-10" db="EMBL/GenBank/DDBJ databases">
        <authorList>
            <person name="de Groot N.N."/>
        </authorList>
    </citation>
    <scope>NUCLEOTIDE SEQUENCE [LARGE SCALE GENOMIC DNA]</scope>
    <source>
        <strain evidence="2 3">DSM 21741</strain>
    </source>
</reference>